<dbReference type="EMBL" id="JAZDUA010000378">
    <property type="protein sequence ID" value="KAK7793485.1"/>
    <property type="molecule type" value="Genomic_DNA"/>
</dbReference>
<evidence type="ECO:0000313" key="9">
    <source>
        <dbReference type="Proteomes" id="UP001378592"/>
    </source>
</evidence>
<dbReference type="Gene3D" id="3.40.50.150">
    <property type="entry name" value="Vaccinia Virus protein VP39"/>
    <property type="match status" value="1"/>
</dbReference>
<keyword evidence="4 5" id="KW-0949">S-adenosyl-L-methionine</keyword>
<dbReference type="PROSITE" id="PS51515">
    <property type="entry name" value="BIN3_SAM"/>
    <property type="match status" value="1"/>
</dbReference>
<evidence type="ECO:0000256" key="5">
    <source>
        <dbReference type="PROSITE-ProRule" id="PRU00848"/>
    </source>
</evidence>
<evidence type="ECO:0000259" key="7">
    <source>
        <dbReference type="PROSITE" id="PS51515"/>
    </source>
</evidence>
<accession>A0AAN9VC04</accession>
<evidence type="ECO:0000256" key="6">
    <source>
        <dbReference type="RuleBase" id="RU367087"/>
    </source>
</evidence>
<evidence type="ECO:0000256" key="1">
    <source>
        <dbReference type="ARBA" id="ARBA00008361"/>
    </source>
</evidence>
<evidence type="ECO:0000256" key="2">
    <source>
        <dbReference type="ARBA" id="ARBA00022603"/>
    </source>
</evidence>
<dbReference type="GO" id="GO:0008171">
    <property type="term" value="F:O-methyltransferase activity"/>
    <property type="evidence" value="ECO:0007669"/>
    <property type="project" value="UniProtKB-UniRule"/>
</dbReference>
<feature type="domain" description="Bin3-type SAM" evidence="7">
    <location>
        <begin position="1"/>
        <end position="254"/>
    </location>
</feature>
<dbReference type="CDD" id="cd02440">
    <property type="entry name" value="AdoMet_MTases"/>
    <property type="match status" value="1"/>
</dbReference>
<reference evidence="8 9" key="1">
    <citation type="submission" date="2024-03" db="EMBL/GenBank/DDBJ databases">
        <title>The genome assembly and annotation of the cricket Gryllus longicercus Weissman &amp; Gray.</title>
        <authorList>
            <person name="Szrajer S."/>
            <person name="Gray D."/>
            <person name="Ylla G."/>
        </authorList>
    </citation>
    <scope>NUCLEOTIDE SEQUENCE [LARGE SCALE GENOMIC DNA]</scope>
    <source>
        <strain evidence="8">DAG 2021-001</strain>
        <tissue evidence="8">Whole body minus gut</tissue>
    </source>
</reference>
<dbReference type="EC" id="2.1.1.-" evidence="6"/>
<dbReference type="AlphaFoldDB" id="A0AAN9VC04"/>
<dbReference type="Proteomes" id="UP001378592">
    <property type="component" value="Unassembled WGS sequence"/>
</dbReference>
<evidence type="ECO:0000256" key="4">
    <source>
        <dbReference type="ARBA" id="ARBA00022691"/>
    </source>
</evidence>
<proteinExistence type="inferred from homology"/>
<comment type="similarity">
    <text evidence="1 6">Belongs to the methyltransferase superfamily.</text>
</comment>
<keyword evidence="3 6" id="KW-0808">Transferase</keyword>
<comment type="caution">
    <text evidence="8">The sequence shown here is derived from an EMBL/GenBank/DDBJ whole genome shotgun (WGS) entry which is preliminary data.</text>
</comment>
<dbReference type="InterPro" id="IPR039772">
    <property type="entry name" value="Bin3-like"/>
</dbReference>
<keyword evidence="9" id="KW-1185">Reference proteome</keyword>
<dbReference type="SUPFAM" id="SSF53335">
    <property type="entry name" value="S-adenosyl-L-methionine-dependent methyltransferases"/>
    <property type="match status" value="1"/>
</dbReference>
<name>A0AAN9VC04_9ORTH</name>
<dbReference type="InterPro" id="IPR010675">
    <property type="entry name" value="Bin3_C"/>
</dbReference>
<dbReference type="GO" id="GO:0032259">
    <property type="term" value="P:methylation"/>
    <property type="evidence" value="ECO:0007669"/>
    <property type="project" value="UniProtKB-KW"/>
</dbReference>
<protein>
    <recommendedName>
        <fullName evidence="6">RNA methyltransferase</fullName>
        <ecNumber evidence="6">2.1.1.-</ecNumber>
    </recommendedName>
</protein>
<evidence type="ECO:0000256" key="3">
    <source>
        <dbReference type="ARBA" id="ARBA00022679"/>
    </source>
</evidence>
<evidence type="ECO:0000313" key="8">
    <source>
        <dbReference type="EMBL" id="KAK7793485.1"/>
    </source>
</evidence>
<dbReference type="InterPro" id="IPR029063">
    <property type="entry name" value="SAM-dependent_MTases_sf"/>
</dbReference>
<dbReference type="GO" id="GO:0008173">
    <property type="term" value="F:RNA methyltransferase activity"/>
    <property type="evidence" value="ECO:0007669"/>
    <property type="project" value="UniProtKB-UniRule"/>
</dbReference>
<gene>
    <name evidence="8" type="ORF">R5R35_010156</name>
</gene>
<dbReference type="Pfam" id="PF06859">
    <property type="entry name" value="Bin3"/>
    <property type="match status" value="1"/>
</dbReference>
<dbReference type="PANTHER" id="PTHR12315:SF1">
    <property type="entry name" value="RNA 5'-MONOPHOSPHATE METHYLTRANSFERASE"/>
    <property type="match status" value="1"/>
</dbReference>
<sequence>MCDLEKIMDNNSFLGNNPGAVRYGNFINYYSFHPPEYRISSIFDDIWKGGDALILDIGCNSGDLTQKLYEYLQSTKAQALGSEECSNVASNCFILGLDIDAILIKRARESNKFPNNVFYECSDIMSDDCDLKVLEIMQKFNKKSFDAILCFSISMWIHLNNGDEGLKKFINKICSWTDCVIIEPQPWKCYTSAVKRLKKAGGSFPFSPFSDLALARNVEVGINDIFNTNKFVKDFETIPSNWSRKTYLYRRQNC</sequence>
<dbReference type="GO" id="GO:0005737">
    <property type="term" value="C:cytoplasm"/>
    <property type="evidence" value="ECO:0007669"/>
    <property type="project" value="TreeGrafter"/>
</dbReference>
<dbReference type="GO" id="GO:2000632">
    <property type="term" value="P:negative regulation of pre-miRNA processing"/>
    <property type="evidence" value="ECO:0007669"/>
    <property type="project" value="TreeGrafter"/>
</dbReference>
<dbReference type="InterPro" id="IPR024160">
    <property type="entry name" value="BIN3_SAM-bd_dom"/>
</dbReference>
<dbReference type="PANTHER" id="PTHR12315">
    <property type="entry name" value="BICOID-INTERACTING PROTEIN RELATED"/>
    <property type="match status" value="1"/>
</dbReference>
<keyword evidence="2 6" id="KW-0489">Methyltransferase</keyword>
<organism evidence="8 9">
    <name type="scientific">Gryllus longicercus</name>
    <dbReference type="NCBI Taxonomy" id="2509291"/>
    <lineage>
        <taxon>Eukaryota</taxon>
        <taxon>Metazoa</taxon>
        <taxon>Ecdysozoa</taxon>
        <taxon>Arthropoda</taxon>
        <taxon>Hexapoda</taxon>
        <taxon>Insecta</taxon>
        <taxon>Pterygota</taxon>
        <taxon>Neoptera</taxon>
        <taxon>Polyneoptera</taxon>
        <taxon>Orthoptera</taxon>
        <taxon>Ensifera</taxon>
        <taxon>Gryllidea</taxon>
        <taxon>Grylloidea</taxon>
        <taxon>Gryllidae</taxon>
        <taxon>Gryllinae</taxon>
        <taxon>Gryllus</taxon>
    </lineage>
</organism>